<protein>
    <submittedName>
        <fullName evidence="6">Uncharacterized protein</fullName>
    </submittedName>
</protein>
<keyword evidence="4 5" id="KW-0472">Membrane</keyword>
<keyword evidence="1" id="KW-1003">Cell membrane</keyword>
<evidence type="ECO:0000256" key="2">
    <source>
        <dbReference type="ARBA" id="ARBA00022692"/>
    </source>
</evidence>
<feature type="transmembrane region" description="Helical" evidence="5">
    <location>
        <begin position="5"/>
        <end position="25"/>
    </location>
</feature>
<keyword evidence="3 5" id="KW-1133">Transmembrane helix</keyword>
<proteinExistence type="inferred from homology"/>
<evidence type="ECO:0000256" key="1">
    <source>
        <dbReference type="ARBA" id="ARBA00022475"/>
    </source>
</evidence>
<dbReference type="HAMAP" id="MF_00010">
    <property type="entry name" value="UPF0060"/>
    <property type="match status" value="1"/>
</dbReference>
<feature type="transmembrane region" description="Helical" evidence="5">
    <location>
        <begin position="31"/>
        <end position="48"/>
    </location>
</feature>
<dbReference type="NCBIfam" id="NF002586">
    <property type="entry name" value="PRK02237.1"/>
    <property type="match status" value="1"/>
</dbReference>
<name>A0A0F9IDY3_9ZZZZ</name>
<dbReference type="InterPro" id="IPR003844">
    <property type="entry name" value="UPF0060"/>
</dbReference>
<reference evidence="6" key="1">
    <citation type="journal article" date="2015" name="Nature">
        <title>Complex archaea that bridge the gap between prokaryotes and eukaryotes.</title>
        <authorList>
            <person name="Spang A."/>
            <person name="Saw J.H."/>
            <person name="Jorgensen S.L."/>
            <person name="Zaremba-Niedzwiedzka K."/>
            <person name="Martijn J."/>
            <person name="Lind A.E."/>
            <person name="van Eijk R."/>
            <person name="Schleper C."/>
            <person name="Guy L."/>
            <person name="Ettema T.J."/>
        </authorList>
    </citation>
    <scope>NUCLEOTIDE SEQUENCE</scope>
</reference>
<evidence type="ECO:0000256" key="5">
    <source>
        <dbReference type="SAM" id="Phobius"/>
    </source>
</evidence>
<dbReference type="GO" id="GO:0005886">
    <property type="term" value="C:plasma membrane"/>
    <property type="evidence" value="ECO:0007669"/>
    <property type="project" value="TreeGrafter"/>
</dbReference>
<organism evidence="6">
    <name type="scientific">marine sediment metagenome</name>
    <dbReference type="NCBI Taxonomy" id="412755"/>
    <lineage>
        <taxon>unclassified sequences</taxon>
        <taxon>metagenomes</taxon>
        <taxon>ecological metagenomes</taxon>
    </lineage>
</organism>
<dbReference type="AlphaFoldDB" id="A0A0F9IDY3"/>
<evidence type="ECO:0000313" key="6">
    <source>
        <dbReference type="EMBL" id="KKM25846.1"/>
    </source>
</evidence>
<feature type="transmembrane region" description="Helical" evidence="5">
    <location>
        <begin position="88"/>
        <end position="105"/>
    </location>
</feature>
<gene>
    <name evidence="6" type="ORF">LCGC14_1590850</name>
</gene>
<dbReference type="Pfam" id="PF02694">
    <property type="entry name" value="UPF0060"/>
    <property type="match status" value="1"/>
</dbReference>
<dbReference type="PANTHER" id="PTHR36116:SF1">
    <property type="entry name" value="UPF0060 MEMBRANE PROTEIN YNFA"/>
    <property type="match status" value="1"/>
</dbReference>
<evidence type="ECO:0000256" key="3">
    <source>
        <dbReference type="ARBA" id="ARBA00022989"/>
    </source>
</evidence>
<dbReference type="EMBL" id="LAZR01012627">
    <property type="protein sequence ID" value="KKM25846.1"/>
    <property type="molecule type" value="Genomic_DNA"/>
</dbReference>
<dbReference type="SUPFAM" id="SSF103481">
    <property type="entry name" value="Multidrug resistance efflux transporter EmrE"/>
    <property type="match status" value="1"/>
</dbReference>
<keyword evidence="2 5" id="KW-0812">Transmembrane</keyword>
<dbReference type="InterPro" id="IPR037185">
    <property type="entry name" value="EmrE-like"/>
</dbReference>
<sequence length="108" mass="12026">MQTVLIYFLAALAEIAGCFAFWAWFRLDKSVFWLVPGMLLLGAFAWLLTFSPADQAGRAYAIYGGVYIVSSLLWLWVIEGHRPDQWDVIGAIICLAGAGVILWAPRSM</sequence>
<evidence type="ECO:0000256" key="4">
    <source>
        <dbReference type="ARBA" id="ARBA00023136"/>
    </source>
</evidence>
<accession>A0A0F9IDY3</accession>
<dbReference type="PANTHER" id="PTHR36116">
    <property type="entry name" value="UPF0060 MEMBRANE PROTEIN YNFA"/>
    <property type="match status" value="1"/>
</dbReference>
<comment type="caution">
    <text evidence="6">The sequence shown here is derived from an EMBL/GenBank/DDBJ whole genome shotgun (WGS) entry which is preliminary data.</text>
</comment>
<feature type="transmembrane region" description="Helical" evidence="5">
    <location>
        <begin position="60"/>
        <end position="76"/>
    </location>
</feature>